<evidence type="ECO:0000313" key="2">
    <source>
        <dbReference type="Proteomes" id="UP001295684"/>
    </source>
</evidence>
<name>A0AAD1UB96_EUPCR</name>
<reference evidence="1" key="1">
    <citation type="submission" date="2023-07" db="EMBL/GenBank/DDBJ databases">
        <authorList>
            <consortium name="AG Swart"/>
            <person name="Singh M."/>
            <person name="Singh A."/>
            <person name="Seah K."/>
            <person name="Emmerich C."/>
        </authorList>
    </citation>
    <scope>NUCLEOTIDE SEQUENCE</scope>
    <source>
        <strain evidence="1">DP1</strain>
    </source>
</reference>
<keyword evidence="2" id="KW-1185">Reference proteome</keyword>
<protein>
    <submittedName>
        <fullName evidence="1">Uncharacterized protein</fullName>
    </submittedName>
</protein>
<comment type="caution">
    <text evidence="1">The sequence shown here is derived from an EMBL/GenBank/DDBJ whole genome shotgun (WGS) entry which is preliminary data.</text>
</comment>
<dbReference type="Proteomes" id="UP001295684">
    <property type="component" value="Unassembled WGS sequence"/>
</dbReference>
<proteinExistence type="predicted"/>
<sequence length="66" mass="7035">MKAKSGRGSAQSKSPTRVVTPNGVKRVIKFGEEVPSKVHLDGGSDCYISCTSIEVLSQFIALVLQV</sequence>
<organism evidence="1 2">
    <name type="scientific">Euplotes crassus</name>
    <dbReference type="NCBI Taxonomy" id="5936"/>
    <lineage>
        <taxon>Eukaryota</taxon>
        <taxon>Sar</taxon>
        <taxon>Alveolata</taxon>
        <taxon>Ciliophora</taxon>
        <taxon>Intramacronucleata</taxon>
        <taxon>Spirotrichea</taxon>
        <taxon>Hypotrichia</taxon>
        <taxon>Euplotida</taxon>
        <taxon>Euplotidae</taxon>
        <taxon>Moneuplotes</taxon>
    </lineage>
</organism>
<evidence type="ECO:0000313" key="1">
    <source>
        <dbReference type="EMBL" id="CAI2365918.1"/>
    </source>
</evidence>
<gene>
    <name evidence="1" type="ORF">ECRASSUSDP1_LOCUS7187</name>
</gene>
<accession>A0AAD1UB96</accession>
<dbReference type="AlphaFoldDB" id="A0AAD1UB96"/>
<dbReference type="EMBL" id="CAMPGE010006995">
    <property type="protein sequence ID" value="CAI2365918.1"/>
    <property type="molecule type" value="Genomic_DNA"/>
</dbReference>